<organism evidence="2 3">
    <name type="scientific">Gymnopus androsaceus JB14</name>
    <dbReference type="NCBI Taxonomy" id="1447944"/>
    <lineage>
        <taxon>Eukaryota</taxon>
        <taxon>Fungi</taxon>
        <taxon>Dikarya</taxon>
        <taxon>Basidiomycota</taxon>
        <taxon>Agaricomycotina</taxon>
        <taxon>Agaricomycetes</taxon>
        <taxon>Agaricomycetidae</taxon>
        <taxon>Agaricales</taxon>
        <taxon>Marasmiineae</taxon>
        <taxon>Omphalotaceae</taxon>
        <taxon>Gymnopus</taxon>
    </lineage>
</organism>
<feature type="compositionally biased region" description="Polar residues" evidence="1">
    <location>
        <begin position="210"/>
        <end position="222"/>
    </location>
</feature>
<keyword evidence="3" id="KW-1185">Reference proteome</keyword>
<evidence type="ECO:0000313" key="2">
    <source>
        <dbReference type="EMBL" id="KAE9388499.1"/>
    </source>
</evidence>
<dbReference type="Proteomes" id="UP000799118">
    <property type="component" value="Unassembled WGS sequence"/>
</dbReference>
<evidence type="ECO:0000313" key="3">
    <source>
        <dbReference type="Proteomes" id="UP000799118"/>
    </source>
</evidence>
<reference evidence="2" key="1">
    <citation type="journal article" date="2019" name="Environ. Microbiol.">
        <title>Fungal ecological strategies reflected in gene transcription - a case study of two litter decomposers.</title>
        <authorList>
            <person name="Barbi F."/>
            <person name="Kohler A."/>
            <person name="Barry K."/>
            <person name="Baskaran P."/>
            <person name="Daum C."/>
            <person name="Fauchery L."/>
            <person name="Ihrmark K."/>
            <person name="Kuo A."/>
            <person name="LaButti K."/>
            <person name="Lipzen A."/>
            <person name="Morin E."/>
            <person name="Grigoriev I.V."/>
            <person name="Henrissat B."/>
            <person name="Lindahl B."/>
            <person name="Martin F."/>
        </authorList>
    </citation>
    <scope>NUCLEOTIDE SEQUENCE</scope>
    <source>
        <strain evidence="2">JB14</strain>
    </source>
</reference>
<feature type="compositionally biased region" description="Basic residues" evidence="1">
    <location>
        <begin position="434"/>
        <end position="445"/>
    </location>
</feature>
<gene>
    <name evidence="2" type="ORF">BT96DRAFT_947586</name>
</gene>
<protein>
    <submittedName>
        <fullName evidence="2">Uncharacterized protein</fullName>
    </submittedName>
</protein>
<feature type="region of interest" description="Disordered" evidence="1">
    <location>
        <begin position="270"/>
        <end position="293"/>
    </location>
</feature>
<proteinExistence type="predicted"/>
<dbReference type="EMBL" id="ML769741">
    <property type="protein sequence ID" value="KAE9388499.1"/>
    <property type="molecule type" value="Genomic_DNA"/>
</dbReference>
<feature type="compositionally biased region" description="Low complexity" evidence="1">
    <location>
        <begin position="407"/>
        <end position="420"/>
    </location>
</feature>
<feature type="region of interest" description="Disordered" evidence="1">
    <location>
        <begin position="174"/>
        <end position="222"/>
    </location>
</feature>
<dbReference type="AlphaFoldDB" id="A0A6A4GRT7"/>
<sequence length="609" mass="68745">MDQAAETFSDFLDIYPAMRQFYMNGEQDPALFDSTNTIESSERLLPLDESFSQSANTSNPSFEKDNKNVLAVQLDHTVWSGTTDDEIVTTSSGYGFRNNEIGPGLSTPHSQTLSSSPKTIFATPYQDIPYTAAVDNDPSGTRDQAHIFRYRNANGERSGSEVWRTRDMAHDASFSAARSSRADTTVEPDPTARYNNRSQASAHPIIPNGRLSSGLPTNEPSTNHGVVARYADAKRVPINAAAATKPDASLLSKVEVAPLFQYSLQDPDWNSNLEDGEDRMGMGNRQPYDDREIRSSFDPKLGERGEMYSPLHALPPNHQQQHQSYPHPHQPHVFNQLWPQYPHNFLYNAFNFNFTNPHSHPEPFFFVGGRIASHVDVEAPSMTDFQSQALNLPDAEQGPWHPTQQRSAHSGGSMSSQSGLGKRRRTDQPEVSSQRRRRGGSKKLANKAEKVIPLRAICRLKRNGTEEDCSEEMDASSVEEHLAGHLIRGSNGKYRCGWSDEGPDGLVRCQEESEFEKKDILRHLNRHHRLLAYRCPHHENNSVEWHWDAHLKQLCRQTYSNIIRLQHCCEHPKFELQAFQFWSIYRSSLVSRSHVTGLLEAKLEAVGKK</sequence>
<accession>A0A6A4GRT7</accession>
<evidence type="ECO:0000256" key="1">
    <source>
        <dbReference type="SAM" id="MobiDB-lite"/>
    </source>
</evidence>
<feature type="region of interest" description="Disordered" evidence="1">
    <location>
        <begin position="393"/>
        <end position="446"/>
    </location>
</feature>
<name>A0A6A4GRT7_9AGAR</name>